<reference evidence="1 2" key="1">
    <citation type="submission" date="2024-02" db="EMBL/GenBank/DDBJ databases">
        <authorList>
            <person name="Chen Y."/>
            <person name="Shah S."/>
            <person name="Dougan E. K."/>
            <person name="Thang M."/>
            <person name="Chan C."/>
        </authorList>
    </citation>
    <scope>NUCLEOTIDE SEQUENCE [LARGE SCALE GENOMIC DNA]</scope>
</reference>
<name>A0ABP0HRC7_9DINO</name>
<evidence type="ECO:0000313" key="1">
    <source>
        <dbReference type="EMBL" id="CAK8992770.1"/>
    </source>
</evidence>
<dbReference type="SUPFAM" id="SSF56672">
    <property type="entry name" value="DNA/RNA polymerases"/>
    <property type="match status" value="1"/>
</dbReference>
<proteinExistence type="predicted"/>
<dbReference type="EMBL" id="CAXAMM010001625">
    <property type="protein sequence ID" value="CAK8992770.1"/>
    <property type="molecule type" value="Genomic_DNA"/>
</dbReference>
<dbReference type="InterPro" id="IPR036397">
    <property type="entry name" value="RNaseH_sf"/>
</dbReference>
<gene>
    <name evidence="1" type="ORF">SCF082_LOCUS3210</name>
</gene>
<evidence type="ECO:0000313" key="2">
    <source>
        <dbReference type="Proteomes" id="UP001642464"/>
    </source>
</evidence>
<organism evidence="1 2">
    <name type="scientific">Durusdinium trenchii</name>
    <dbReference type="NCBI Taxonomy" id="1381693"/>
    <lineage>
        <taxon>Eukaryota</taxon>
        <taxon>Sar</taxon>
        <taxon>Alveolata</taxon>
        <taxon>Dinophyceae</taxon>
        <taxon>Suessiales</taxon>
        <taxon>Symbiodiniaceae</taxon>
        <taxon>Durusdinium</taxon>
    </lineage>
</organism>
<dbReference type="InterPro" id="IPR043502">
    <property type="entry name" value="DNA/RNA_pol_sf"/>
</dbReference>
<accession>A0ABP0HRC7</accession>
<dbReference type="Gene3D" id="3.30.420.10">
    <property type="entry name" value="Ribonuclease H-like superfamily/Ribonuclease H"/>
    <property type="match status" value="1"/>
</dbReference>
<comment type="caution">
    <text evidence="1">The sequence shown here is derived from an EMBL/GenBank/DDBJ whole genome shotgun (WGS) entry which is preliminary data.</text>
</comment>
<dbReference type="Proteomes" id="UP001642464">
    <property type="component" value="Unassembled WGS sequence"/>
</dbReference>
<evidence type="ECO:0008006" key="3">
    <source>
        <dbReference type="Google" id="ProtNLM"/>
    </source>
</evidence>
<sequence length="597" mass="66477">MVVDAIHSSPTRDPAAIARNRASFLKKWTTRPAQLTKDEEELHSSLPKHRRLILRGKRILVLKEMLAELQYPDLSVADDILNGFDLVGTAGAEGVLPADFQPATLTVQDLEEQANKSNKAIMNSCKSSGSPLVDAELWQKTLEEEDKGWLQSLERVPLDGGRVSRRFAVVQSEKVRPIDNYSESQINSAVTITNKCTVDGVDTKPAKTCEFMKALRSRSKCSTLVGRSFDLKSAYRQLAVSDSDLKWARLAVYCPEEKATKCFQQYSLPFGAKSSVVALLRCARMLQWICLKLDLVTSCYFDDFICLSTPALSRSSELTFETLLDLLGWKFDETGEKSSAMGASISALGVIVDLEKSSEGVLTSHSAASLKGRLGFAEGQLFGRATRRLINELGQHALRPPKNNKLSESTKRALEMVADQVLTSAPRIADSDTGEVYYIFTDASFESETKSGGIGGVLINGNATVEQWFGDLVTKDFCKSFMAEEQKQAIGELESFAVLVALHLWGKILARKHVVIFLDNEGCRYLILKGYASNKNLQSIVHNIAKQEVDHCILPWFARVPTEFNLADFPSRDFLTFADHLIRQATDTLKNWVQWRW</sequence>
<keyword evidence="2" id="KW-1185">Reference proteome</keyword>
<protein>
    <recommendedName>
        <fullName evidence="3">Reverse transcriptase domain-containing protein</fullName>
    </recommendedName>
</protein>